<dbReference type="Pfam" id="PF00098">
    <property type="entry name" value="zf-CCHC"/>
    <property type="match status" value="1"/>
</dbReference>
<dbReference type="SMART" id="SM00343">
    <property type="entry name" value="ZnF_C2HC"/>
    <property type="match status" value="1"/>
</dbReference>
<evidence type="ECO:0000313" key="5">
    <source>
        <dbReference type="Proteomes" id="UP000053259"/>
    </source>
</evidence>
<evidence type="ECO:0000256" key="1">
    <source>
        <dbReference type="PROSITE-ProRule" id="PRU00047"/>
    </source>
</evidence>
<dbReference type="InParanoid" id="A0A0D1X8W0"/>
<feature type="compositionally biased region" description="Basic and acidic residues" evidence="2">
    <location>
        <begin position="300"/>
        <end position="319"/>
    </location>
</feature>
<dbReference type="RefSeq" id="XP_016208340.1">
    <property type="nucleotide sequence ID" value="XM_016363828.1"/>
</dbReference>
<dbReference type="SUPFAM" id="SSF57756">
    <property type="entry name" value="Retrovirus zinc finger-like domains"/>
    <property type="match status" value="1"/>
</dbReference>
<feature type="compositionally biased region" description="Polar residues" evidence="2">
    <location>
        <begin position="12"/>
        <end position="25"/>
    </location>
</feature>
<protein>
    <recommendedName>
        <fullName evidence="3">CCHC-type domain-containing protein</fullName>
    </recommendedName>
</protein>
<sequence length="354" mass="40359">MSEQLREDSASMPITDTELPTSTSTINEQIKELKKREADLQKRIQLKELKDKVARMEAVLEGQPTRSTPATEEEITQLDTDAEAAEPRAQSTTPQGKDIHPKDLPEYKGKSLREYTDWVDCAVNAFRLAPRRFAQEGVRVAWAQQFLTPSLKTTWSDYIRTKEEESDTTWKEFTTFLLDKLEDPGNRELSVHMAHARATQRKGQTVADFEAYLTSLEAQMTTAWTEKEKRNNLIAKLRVDLQHHLASLPTIPETRSGVVTLLTRWERTKKRLETETMNASSKRKFGDNDAPIKRSQGAEAAHRKFKVEDSESATNKKKETKLRCYKCDKVGHLARDCRKPKEDATNKGKASGSH</sequence>
<feature type="domain" description="CCHC-type" evidence="3">
    <location>
        <begin position="323"/>
        <end position="339"/>
    </location>
</feature>
<feature type="compositionally biased region" description="Basic and acidic residues" evidence="2">
    <location>
        <begin position="335"/>
        <end position="346"/>
    </location>
</feature>
<keyword evidence="1" id="KW-0479">Metal-binding</keyword>
<dbReference type="STRING" id="253628.A0A0D1X8W0"/>
<proteinExistence type="predicted"/>
<feature type="region of interest" description="Disordered" evidence="2">
    <location>
        <begin position="335"/>
        <end position="354"/>
    </location>
</feature>
<name>A0A0D1X8W0_9PEZI</name>
<dbReference type="EMBL" id="KN847671">
    <property type="protein sequence ID" value="KIV98470.1"/>
    <property type="molecule type" value="Genomic_DNA"/>
</dbReference>
<dbReference type="GeneID" id="27317688"/>
<organism evidence="4 5">
    <name type="scientific">Verruconis gallopava</name>
    <dbReference type="NCBI Taxonomy" id="253628"/>
    <lineage>
        <taxon>Eukaryota</taxon>
        <taxon>Fungi</taxon>
        <taxon>Dikarya</taxon>
        <taxon>Ascomycota</taxon>
        <taxon>Pezizomycotina</taxon>
        <taxon>Dothideomycetes</taxon>
        <taxon>Pleosporomycetidae</taxon>
        <taxon>Venturiales</taxon>
        <taxon>Sympoventuriaceae</taxon>
        <taxon>Verruconis</taxon>
    </lineage>
</organism>
<accession>A0A0D1X8W0</accession>
<dbReference type="GO" id="GO:0003676">
    <property type="term" value="F:nucleic acid binding"/>
    <property type="evidence" value="ECO:0007669"/>
    <property type="project" value="InterPro"/>
</dbReference>
<feature type="region of interest" description="Disordered" evidence="2">
    <location>
        <begin position="59"/>
        <end position="104"/>
    </location>
</feature>
<dbReference type="AlphaFoldDB" id="A0A0D1X8W0"/>
<dbReference type="InterPro" id="IPR001878">
    <property type="entry name" value="Znf_CCHC"/>
</dbReference>
<dbReference type="Gene3D" id="4.10.60.10">
    <property type="entry name" value="Zinc finger, CCHC-type"/>
    <property type="match status" value="1"/>
</dbReference>
<keyword evidence="1" id="KW-0863">Zinc-finger</keyword>
<dbReference type="PROSITE" id="PS50158">
    <property type="entry name" value="ZF_CCHC"/>
    <property type="match status" value="1"/>
</dbReference>
<dbReference type="InterPro" id="IPR036875">
    <property type="entry name" value="Znf_CCHC_sf"/>
</dbReference>
<dbReference type="Proteomes" id="UP000053259">
    <property type="component" value="Unassembled WGS sequence"/>
</dbReference>
<reference evidence="4 5" key="1">
    <citation type="submission" date="2015-01" db="EMBL/GenBank/DDBJ databases">
        <title>The Genome Sequence of Ochroconis gallopava CBS43764.</title>
        <authorList>
            <consortium name="The Broad Institute Genomics Platform"/>
            <person name="Cuomo C."/>
            <person name="de Hoog S."/>
            <person name="Gorbushina A."/>
            <person name="Stielow B."/>
            <person name="Teixiera M."/>
            <person name="Abouelleil A."/>
            <person name="Chapman S.B."/>
            <person name="Priest M."/>
            <person name="Young S.K."/>
            <person name="Wortman J."/>
            <person name="Nusbaum C."/>
            <person name="Birren B."/>
        </authorList>
    </citation>
    <scope>NUCLEOTIDE SEQUENCE [LARGE SCALE GENOMIC DNA]</scope>
    <source>
        <strain evidence="4 5">CBS 43764</strain>
    </source>
</reference>
<feature type="region of interest" description="Disordered" evidence="2">
    <location>
        <begin position="273"/>
        <end position="319"/>
    </location>
</feature>
<dbReference type="HOGENOM" id="CLU_783475_0_0_1"/>
<feature type="region of interest" description="Disordered" evidence="2">
    <location>
        <begin position="1"/>
        <end position="25"/>
    </location>
</feature>
<keyword evidence="5" id="KW-1185">Reference proteome</keyword>
<evidence type="ECO:0000313" key="4">
    <source>
        <dbReference type="EMBL" id="KIV98470.1"/>
    </source>
</evidence>
<gene>
    <name evidence="4" type="ORF">PV09_09715</name>
</gene>
<dbReference type="OrthoDB" id="5588148at2759"/>
<keyword evidence="1" id="KW-0862">Zinc</keyword>
<dbReference type="VEuPathDB" id="FungiDB:PV09_09715"/>
<evidence type="ECO:0000256" key="2">
    <source>
        <dbReference type="SAM" id="MobiDB-lite"/>
    </source>
</evidence>
<dbReference type="GO" id="GO:0008270">
    <property type="term" value="F:zinc ion binding"/>
    <property type="evidence" value="ECO:0007669"/>
    <property type="project" value="UniProtKB-KW"/>
</dbReference>
<feature type="compositionally biased region" description="Acidic residues" evidence="2">
    <location>
        <begin position="71"/>
        <end position="84"/>
    </location>
</feature>
<evidence type="ECO:0000259" key="3">
    <source>
        <dbReference type="PROSITE" id="PS50158"/>
    </source>
</evidence>